<dbReference type="Proteomes" id="UP000776983">
    <property type="component" value="Unassembled WGS sequence"/>
</dbReference>
<feature type="domain" description="VOC" evidence="2">
    <location>
        <begin position="152"/>
        <end position="267"/>
    </location>
</feature>
<dbReference type="PANTHER" id="PTHR43048:SF3">
    <property type="entry name" value="METHYLMALONYL-COA EPIMERASE, MITOCHONDRIAL"/>
    <property type="match status" value="1"/>
</dbReference>
<organism evidence="3 4">
    <name type="scientific">Mesopusillimonas faecipullorum</name>
    <dbReference type="NCBI Taxonomy" id="2755040"/>
    <lineage>
        <taxon>Bacteria</taxon>
        <taxon>Pseudomonadati</taxon>
        <taxon>Pseudomonadota</taxon>
        <taxon>Betaproteobacteria</taxon>
        <taxon>Burkholderiales</taxon>
        <taxon>Alcaligenaceae</taxon>
        <taxon>Mesopusillimonas</taxon>
    </lineage>
</organism>
<dbReference type="PANTHER" id="PTHR43048">
    <property type="entry name" value="METHYLMALONYL-COA EPIMERASE"/>
    <property type="match status" value="1"/>
</dbReference>
<dbReference type="Gene3D" id="3.10.180.10">
    <property type="entry name" value="2,3-Dihydroxybiphenyl 1,2-Dioxygenase, domain 1"/>
    <property type="match status" value="2"/>
</dbReference>
<name>A0ABS8CDS2_9BURK</name>
<comment type="caution">
    <text evidence="3">The sequence shown here is derived from an EMBL/GenBank/DDBJ whole genome shotgun (WGS) entry which is preliminary data.</text>
</comment>
<evidence type="ECO:0000313" key="3">
    <source>
        <dbReference type="EMBL" id="MCB5364175.1"/>
    </source>
</evidence>
<evidence type="ECO:0000259" key="2">
    <source>
        <dbReference type="PROSITE" id="PS51819"/>
    </source>
</evidence>
<evidence type="ECO:0000256" key="1">
    <source>
        <dbReference type="ARBA" id="ARBA00022723"/>
    </source>
</evidence>
<sequence>MIRSLLHIGMTVPDLEIGRAFYETFGLEMRASGNDYVFRCPGRDQDQIRLMQGSKKKLSYTALGTNEAGMEQLLRKLREANVSLQPPPFDVPFGGIWFQDPHGDWLNVQVAEPAPAGGSVLPPEINAHGRYRRIGKRACDISTRAKKARPLRLGHLIKFSPDVPASTAFYTDVLGMLVSDKSLDILAFLRGAAGGDHHMVAFAKSTHTGLHHLSFEVADLDEIEIGAQTMIRAGYQDSFGLGRHVGGSNYFHYLRDPWGSLIEYFWDIDVIPEGADWEPIDAAPHEVMFVWATTPPPDDFVLNFEARD</sequence>
<dbReference type="InterPro" id="IPR037523">
    <property type="entry name" value="VOC_core"/>
</dbReference>
<dbReference type="InterPro" id="IPR004360">
    <property type="entry name" value="Glyas_Fos-R_dOase_dom"/>
</dbReference>
<dbReference type="RefSeq" id="WP_226954599.1">
    <property type="nucleotide sequence ID" value="NZ_JACDXW010000005.1"/>
</dbReference>
<protein>
    <submittedName>
        <fullName evidence="3">VOC family protein</fullName>
    </submittedName>
</protein>
<dbReference type="InterPro" id="IPR051785">
    <property type="entry name" value="MMCE/EMCE_epimerase"/>
</dbReference>
<proteinExistence type="predicted"/>
<dbReference type="SUPFAM" id="SSF54593">
    <property type="entry name" value="Glyoxalase/Bleomycin resistance protein/Dihydroxybiphenyl dioxygenase"/>
    <property type="match status" value="1"/>
</dbReference>
<dbReference type="PROSITE" id="PS51819">
    <property type="entry name" value="VOC"/>
    <property type="match status" value="1"/>
</dbReference>
<keyword evidence="1" id="KW-0479">Metal-binding</keyword>
<keyword evidence="4" id="KW-1185">Reference proteome</keyword>
<dbReference type="InterPro" id="IPR029068">
    <property type="entry name" value="Glyas_Bleomycin-R_OHBP_Dase"/>
</dbReference>
<gene>
    <name evidence="3" type="ORF">H0484_10500</name>
</gene>
<dbReference type="Pfam" id="PF00903">
    <property type="entry name" value="Glyoxalase"/>
    <property type="match status" value="2"/>
</dbReference>
<evidence type="ECO:0000313" key="4">
    <source>
        <dbReference type="Proteomes" id="UP000776983"/>
    </source>
</evidence>
<accession>A0ABS8CDS2</accession>
<reference evidence="3 4" key="1">
    <citation type="submission" date="2020-07" db="EMBL/GenBank/DDBJ databases">
        <title>Pusillimonas sp. nov., isolated from poultry manure in Taiwan.</title>
        <authorList>
            <person name="Lin S.-Y."/>
            <person name="Tang Y.-S."/>
            <person name="Young C.-C."/>
        </authorList>
    </citation>
    <scope>NUCLEOTIDE SEQUENCE [LARGE SCALE GENOMIC DNA]</scope>
    <source>
        <strain evidence="3 4">CC-YST705</strain>
    </source>
</reference>
<dbReference type="EMBL" id="JACDXW010000005">
    <property type="protein sequence ID" value="MCB5364175.1"/>
    <property type="molecule type" value="Genomic_DNA"/>
</dbReference>